<accession>A0ABS1D2H0</accession>
<keyword evidence="2" id="KW-0521">NADP</keyword>
<dbReference type="Proteomes" id="UP000697995">
    <property type="component" value="Unassembled WGS sequence"/>
</dbReference>
<dbReference type="Pfam" id="PF00248">
    <property type="entry name" value="Aldo_ket_red"/>
    <property type="match status" value="1"/>
</dbReference>
<evidence type="ECO:0000256" key="3">
    <source>
        <dbReference type="ARBA" id="ARBA00023002"/>
    </source>
</evidence>
<dbReference type="InterPro" id="IPR023210">
    <property type="entry name" value="NADP_OxRdtase_dom"/>
</dbReference>
<dbReference type="PANTHER" id="PTHR43827:SF3">
    <property type="entry name" value="NADP-DEPENDENT OXIDOREDUCTASE DOMAIN-CONTAINING PROTEIN"/>
    <property type="match status" value="1"/>
</dbReference>
<protein>
    <recommendedName>
        <fullName evidence="4">NADP-dependent oxidoreductase domain-containing protein</fullName>
    </recommendedName>
</protein>
<sequence>MPIPVFESPLTRMPRLGLGTWPMRGAACQRAVETALAMGYRHLDTAEMYGNEEAVGAAIRASGLPREQVYLTSKVWNDKPRGAAIRRAAEDSLRRLGLAWMDLFLIHWPSPQLDLPDALAALARLREDGLARAIGVANFPPGLLQRALGLAPIACLQVEHHVYLGQPRLLAICRAQGIVMTSYTPLAKGAVTRDPAIGAIAAKHGATAGQVALAWLLAMPGVAAIPKAASAARQRENLGAAALALDAADLAALAALPKSRRLVDPGFVADWDA</sequence>
<dbReference type="PROSITE" id="PS00798">
    <property type="entry name" value="ALDOKETO_REDUCTASE_1"/>
    <property type="match status" value="1"/>
</dbReference>
<name>A0ABS1D2H0_9PROT</name>
<reference evidence="5 6" key="1">
    <citation type="journal article" date="2020" name="Microorganisms">
        <title>Osmotic Adaptation and Compatible Solute Biosynthesis of Phototrophic Bacteria as Revealed from Genome Analyses.</title>
        <authorList>
            <person name="Imhoff J.F."/>
            <person name="Rahn T."/>
            <person name="Kunzel S."/>
            <person name="Keller A."/>
            <person name="Neulinger S.C."/>
        </authorList>
    </citation>
    <scope>NUCLEOTIDE SEQUENCE [LARGE SCALE GENOMIC DNA]</scope>
    <source>
        <strain evidence="5 6">DSM 15382</strain>
    </source>
</reference>
<proteinExistence type="inferred from homology"/>
<evidence type="ECO:0000259" key="4">
    <source>
        <dbReference type="Pfam" id="PF00248"/>
    </source>
</evidence>
<keyword evidence="3" id="KW-0560">Oxidoreductase</keyword>
<evidence type="ECO:0000256" key="2">
    <source>
        <dbReference type="ARBA" id="ARBA00022857"/>
    </source>
</evidence>
<comment type="caution">
    <text evidence="5">The sequence shown here is derived from an EMBL/GenBank/DDBJ whole genome shotgun (WGS) entry which is preliminary data.</text>
</comment>
<dbReference type="InterPro" id="IPR018170">
    <property type="entry name" value="Aldo/ket_reductase_CS"/>
</dbReference>
<dbReference type="RefSeq" id="WP_133222639.1">
    <property type="nucleotide sequence ID" value="NZ_NRSG01000243.1"/>
</dbReference>
<evidence type="ECO:0000256" key="1">
    <source>
        <dbReference type="ARBA" id="ARBA00007905"/>
    </source>
</evidence>
<evidence type="ECO:0000313" key="6">
    <source>
        <dbReference type="Proteomes" id="UP000697995"/>
    </source>
</evidence>
<organism evidence="5 6">
    <name type="scientific">Paracraurococcus ruber</name>
    <dbReference type="NCBI Taxonomy" id="77675"/>
    <lineage>
        <taxon>Bacteria</taxon>
        <taxon>Pseudomonadati</taxon>
        <taxon>Pseudomonadota</taxon>
        <taxon>Alphaproteobacteria</taxon>
        <taxon>Acetobacterales</taxon>
        <taxon>Roseomonadaceae</taxon>
        <taxon>Paracraurococcus</taxon>
    </lineage>
</organism>
<dbReference type="PRINTS" id="PR00069">
    <property type="entry name" value="ALDKETRDTASE"/>
</dbReference>
<dbReference type="EMBL" id="NRSG01000243">
    <property type="protein sequence ID" value="MBK1661032.1"/>
    <property type="molecule type" value="Genomic_DNA"/>
</dbReference>
<gene>
    <name evidence="5" type="ORF">CKO45_22710</name>
</gene>
<dbReference type="SUPFAM" id="SSF51430">
    <property type="entry name" value="NAD(P)-linked oxidoreductase"/>
    <property type="match status" value="1"/>
</dbReference>
<dbReference type="InterPro" id="IPR036812">
    <property type="entry name" value="NAD(P)_OxRdtase_dom_sf"/>
</dbReference>
<dbReference type="Gene3D" id="3.20.20.100">
    <property type="entry name" value="NADP-dependent oxidoreductase domain"/>
    <property type="match status" value="1"/>
</dbReference>
<evidence type="ECO:0000313" key="5">
    <source>
        <dbReference type="EMBL" id="MBK1661032.1"/>
    </source>
</evidence>
<comment type="similarity">
    <text evidence="1">Belongs to the aldo/keto reductase family.</text>
</comment>
<dbReference type="PIRSF" id="PIRSF000097">
    <property type="entry name" value="AKR"/>
    <property type="match status" value="1"/>
</dbReference>
<feature type="domain" description="NADP-dependent oxidoreductase" evidence="4">
    <location>
        <begin position="16"/>
        <end position="255"/>
    </location>
</feature>
<keyword evidence="6" id="KW-1185">Reference proteome</keyword>
<dbReference type="InterPro" id="IPR020471">
    <property type="entry name" value="AKR"/>
</dbReference>
<dbReference type="PANTHER" id="PTHR43827">
    <property type="entry name" value="2,5-DIKETO-D-GLUCONIC ACID REDUCTASE"/>
    <property type="match status" value="1"/>
</dbReference>